<feature type="chain" id="PRO_5005173230" evidence="2">
    <location>
        <begin position="22"/>
        <end position="288"/>
    </location>
</feature>
<evidence type="ECO:0000256" key="2">
    <source>
        <dbReference type="SAM" id="SignalP"/>
    </source>
</evidence>
<evidence type="ECO:0000256" key="1">
    <source>
        <dbReference type="SAM" id="MobiDB-lite"/>
    </source>
</evidence>
<evidence type="ECO:0000313" key="3">
    <source>
        <dbReference type="EMBL" id="KIK40981.1"/>
    </source>
</evidence>
<protein>
    <submittedName>
        <fullName evidence="3">Uncharacterized protein</fullName>
    </submittedName>
</protein>
<feature type="region of interest" description="Disordered" evidence="1">
    <location>
        <begin position="118"/>
        <end position="138"/>
    </location>
</feature>
<reference evidence="4" key="2">
    <citation type="submission" date="2015-01" db="EMBL/GenBank/DDBJ databases">
        <title>Evolutionary Origins and Diversification of the Mycorrhizal Mutualists.</title>
        <authorList>
            <consortium name="DOE Joint Genome Institute"/>
            <consortium name="Mycorrhizal Genomics Consortium"/>
            <person name="Kohler A."/>
            <person name="Kuo A."/>
            <person name="Nagy L.G."/>
            <person name="Floudas D."/>
            <person name="Copeland A."/>
            <person name="Barry K.W."/>
            <person name="Cichocki N."/>
            <person name="Veneault-Fourrey C."/>
            <person name="LaButti K."/>
            <person name="Lindquist E.A."/>
            <person name="Lipzen A."/>
            <person name="Lundell T."/>
            <person name="Morin E."/>
            <person name="Murat C."/>
            <person name="Riley R."/>
            <person name="Ohm R."/>
            <person name="Sun H."/>
            <person name="Tunlid A."/>
            <person name="Henrissat B."/>
            <person name="Grigoriev I.V."/>
            <person name="Hibbett D.S."/>
            <person name="Martin F."/>
        </authorList>
    </citation>
    <scope>NUCLEOTIDE SEQUENCE [LARGE SCALE GENOMIC DNA]</scope>
    <source>
        <strain evidence="4">UH-Slu-Lm8-n1</strain>
    </source>
</reference>
<dbReference type="InParanoid" id="A0A0D0AGU3"/>
<sequence>MFTRRSSIAALKAFVTVLLLPQFHYPSTMHANNRFGSSSSSLLAPPNTPLMEEDILLAGKARMPGSKATPRLCTSKTNIPLLPRPHYRRIPKAPRPDVHVFLPPPPYSESTSFLAVPNNTPATTPPLPPLSSGSSSNDSITLSTPNVFSGSRSGLVGLGFEGLEKGEGGVFDGLGRLSDGFRLSEPSSNQEDSSHVRSKATVRPKKRHDVFFPCPHHSRSLSPVSFLTRALPNTAMMQFRIHRRNDVGSPTPHMKNDPSRSTVSTELKRAAGIERRASLSRCGSIGWR</sequence>
<dbReference type="EMBL" id="KN835283">
    <property type="protein sequence ID" value="KIK40981.1"/>
    <property type="molecule type" value="Genomic_DNA"/>
</dbReference>
<dbReference type="HOGENOM" id="CLU_967008_0_0_1"/>
<accession>A0A0D0AGU3</accession>
<dbReference type="AlphaFoldDB" id="A0A0D0AGU3"/>
<feature type="signal peptide" evidence="2">
    <location>
        <begin position="1"/>
        <end position="21"/>
    </location>
</feature>
<evidence type="ECO:0000313" key="4">
    <source>
        <dbReference type="Proteomes" id="UP000054485"/>
    </source>
</evidence>
<keyword evidence="2" id="KW-0732">Signal</keyword>
<organism evidence="3 4">
    <name type="scientific">Suillus luteus UH-Slu-Lm8-n1</name>
    <dbReference type="NCBI Taxonomy" id="930992"/>
    <lineage>
        <taxon>Eukaryota</taxon>
        <taxon>Fungi</taxon>
        <taxon>Dikarya</taxon>
        <taxon>Basidiomycota</taxon>
        <taxon>Agaricomycotina</taxon>
        <taxon>Agaricomycetes</taxon>
        <taxon>Agaricomycetidae</taxon>
        <taxon>Boletales</taxon>
        <taxon>Suillineae</taxon>
        <taxon>Suillaceae</taxon>
        <taxon>Suillus</taxon>
    </lineage>
</organism>
<proteinExistence type="predicted"/>
<name>A0A0D0AGU3_9AGAM</name>
<gene>
    <name evidence="3" type="ORF">CY34DRAFT_806576</name>
</gene>
<reference evidence="3 4" key="1">
    <citation type="submission" date="2014-04" db="EMBL/GenBank/DDBJ databases">
        <authorList>
            <consortium name="DOE Joint Genome Institute"/>
            <person name="Kuo A."/>
            <person name="Ruytinx J."/>
            <person name="Rineau F."/>
            <person name="Colpaert J."/>
            <person name="Kohler A."/>
            <person name="Nagy L.G."/>
            <person name="Floudas D."/>
            <person name="Copeland A."/>
            <person name="Barry K.W."/>
            <person name="Cichocki N."/>
            <person name="Veneault-Fourrey C."/>
            <person name="LaButti K."/>
            <person name="Lindquist E.A."/>
            <person name="Lipzen A."/>
            <person name="Lundell T."/>
            <person name="Morin E."/>
            <person name="Murat C."/>
            <person name="Sun H."/>
            <person name="Tunlid A."/>
            <person name="Henrissat B."/>
            <person name="Grigoriev I.V."/>
            <person name="Hibbett D.S."/>
            <person name="Martin F."/>
            <person name="Nordberg H.P."/>
            <person name="Cantor M.N."/>
            <person name="Hua S.X."/>
        </authorList>
    </citation>
    <scope>NUCLEOTIDE SEQUENCE [LARGE SCALE GENOMIC DNA]</scope>
    <source>
        <strain evidence="3 4">UH-Slu-Lm8-n1</strain>
    </source>
</reference>
<dbReference type="OrthoDB" id="2673545at2759"/>
<dbReference type="Proteomes" id="UP000054485">
    <property type="component" value="Unassembled WGS sequence"/>
</dbReference>
<keyword evidence="4" id="KW-1185">Reference proteome</keyword>
<feature type="region of interest" description="Disordered" evidence="1">
    <location>
        <begin position="181"/>
        <end position="204"/>
    </location>
</feature>